<accession>A0ABS8W4I2</accession>
<feature type="domain" description="ABC3 transporter permease C-terminal" evidence="9">
    <location>
        <begin position="272"/>
        <end position="398"/>
    </location>
</feature>
<feature type="transmembrane region" description="Helical" evidence="8">
    <location>
        <begin position="346"/>
        <end position="365"/>
    </location>
</feature>
<evidence type="ECO:0000256" key="8">
    <source>
        <dbReference type="SAM" id="Phobius"/>
    </source>
</evidence>
<dbReference type="Pfam" id="PF12704">
    <property type="entry name" value="MacB_PCD"/>
    <property type="match status" value="1"/>
</dbReference>
<dbReference type="InterPro" id="IPR003838">
    <property type="entry name" value="ABC3_permease_C"/>
</dbReference>
<feature type="transmembrane region" description="Helical" evidence="8">
    <location>
        <begin position="270"/>
        <end position="293"/>
    </location>
</feature>
<dbReference type="InterPro" id="IPR051447">
    <property type="entry name" value="Lipoprotein-release_system"/>
</dbReference>
<evidence type="ECO:0000256" key="4">
    <source>
        <dbReference type="ARBA" id="ARBA00022475"/>
    </source>
</evidence>
<dbReference type="InterPro" id="IPR011925">
    <property type="entry name" value="LolCE_TM"/>
</dbReference>
<keyword evidence="11" id="KW-0449">Lipoprotein</keyword>
<dbReference type="PANTHER" id="PTHR30489:SF8">
    <property type="entry name" value="LIPOPROTEIN-RELEASING SYSTEM TRANSMEMBRANE PROTEIN LOLC"/>
    <property type="match status" value="1"/>
</dbReference>
<evidence type="ECO:0000256" key="1">
    <source>
        <dbReference type="ARBA" id="ARBA00004651"/>
    </source>
</evidence>
<dbReference type="Proteomes" id="UP001201273">
    <property type="component" value="Unassembled WGS sequence"/>
</dbReference>
<evidence type="ECO:0000256" key="2">
    <source>
        <dbReference type="ARBA" id="ARBA00005236"/>
    </source>
</evidence>
<proteinExistence type="inferred from homology"/>
<feature type="transmembrane region" description="Helical" evidence="8">
    <location>
        <begin position="313"/>
        <end position="339"/>
    </location>
</feature>
<evidence type="ECO:0000256" key="7">
    <source>
        <dbReference type="ARBA" id="ARBA00023136"/>
    </source>
</evidence>
<dbReference type="RefSeq" id="WP_233050916.1">
    <property type="nucleotide sequence ID" value="NZ_JAIMJA010000001.1"/>
</dbReference>
<evidence type="ECO:0000259" key="9">
    <source>
        <dbReference type="Pfam" id="PF02687"/>
    </source>
</evidence>
<dbReference type="Pfam" id="PF02687">
    <property type="entry name" value="FtsX"/>
    <property type="match status" value="1"/>
</dbReference>
<organism evidence="11 12">
    <name type="scientific">Motilimonas cestriensis</name>
    <dbReference type="NCBI Taxonomy" id="2742685"/>
    <lineage>
        <taxon>Bacteria</taxon>
        <taxon>Pseudomonadati</taxon>
        <taxon>Pseudomonadota</taxon>
        <taxon>Gammaproteobacteria</taxon>
        <taxon>Alteromonadales</taxon>
        <taxon>Alteromonadales genera incertae sedis</taxon>
        <taxon>Motilimonas</taxon>
    </lineage>
</organism>
<feature type="domain" description="MacB-like periplasmic core" evidence="10">
    <location>
        <begin position="27"/>
        <end position="211"/>
    </location>
</feature>
<keyword evidence="3" id="KW-0813">Transport</keyword>
<name>A0ABS8W4I2_9GAMM</name>
<feature type="transmembrane region" description="Helical" evidence="8">
    <location>
        <begin position="371"/>
        <end position="391"/>
    </location>
</feature>
<evidence type="ECO:0000256" key="3">
    <source>
        <dbReference type="ARBA" id="ARBA00022448"/>
    </source>
</evidence>
<gene>
    <name evidence="11" type="ORF">K6Y31_00480</name>
</gene>
<dbReference type="PANTHER" id="PTHR30489">
    <property type="entry name" value="LIPOPROTEIN-RELEASING SYSTEM TRANSMEMBRANE PROTEIN LOLE"/>
    <property type="match status" value="1"/>
</dbReference>
<dbReference type="EMBL" id="JAIMJA010000001">
    <property type="protein sequence ID" value="MCE2593297.1"/>
    <property type="molecule type" value="Genomic_DNA"/>
</dbReference>
<evidence type="ECO:0000259" key="10">
    <source>
        <dbReference type="Pfam" id="PF12704"/>
    </source>
</evidence>
<evidence type="ECO:0000256" key="6">
    <source>
        <dbReference type="ARBA" id="ARBA00022989"/>
    </source>
</evidence>
<keyword evidence="7 8" id="KW-0472">Membrane</keyword>
<keyword evidence="4" id="KW-1003">Cell membrane</keyword>
<feature type="transmembrane region" description="Helical" evidence="8">
    <location>
        <begin position="22"/>
        <end position="48"/>
    </location>
</feature>
<comment type="similarity">
    <text evidence="2">Belongs to the ABC-4 integral membrane protein family. LolC/E subfamily.</text>
</comment>
<protein>
    <submittedName>
        <fullName evidence="11">Lipoprotein-releasing ABC transporter permease subunit</fullName>
    </submittedName>
</protein>
<reference evidence="11 12" key="1">
    <citation type="journal article" date="2022" name="Environ. Microbiol. Rep.">
        <title>Eco-phylogenetic analyses reveal divergent evolution of vitamin B12 metabolism in the marine bacterial family 'Psychromonadaceae'.</title>
        <authorList>
            <person name="Jin X."/>
            <person name="Yang Y."/>
            <person name="Cao H."/>
            <person name="Gao B."/>
            <person name="Zhao Z."/>
        </authorList>
    </citation>
    <scope>NUCLEOTIDE SEQUENCE [LARGE SCALE GENOMIC DNA]</scope>
    <source>
        <strain evidence="11 12">MKS20</strain>
    </source>
</reference>
<keyword evidence="12" id="KW-1185">Reference proteome</keyword>
<comment type="caution">
    <text evidence="11">The sequence shown here is derived from an EMBL/GenBank/DDBJ whole genome shotgun (WGS) entry which is preliminary data.</text>
</comment>
<dbReference type="NCBIfam" id="TIGR02212">
    <property type="entry name" value="lolCE"/>
    <property type="match status" value="1"/>
</dbReference>
<sequence length="405" mass="44276">MFYPLSLFIGLRYTKAKRSNGFVSFVSLFSTGGILLGVMSLILVLSVMNGFEEKQKKRVLGAIPHVVITNQAQMLPDWQSVMGDIGDIANVEGVSAMVNAEAMVQTPKQLRAVEIQGIFPEEWAPATLKQAINLGRLDNLTPGSYKVLIGSELAKELDIGLNDKMRIISTRGSVFTPLGRIPSQRNFVVAGIFTLGSEADANQIFLHGVDAARLMRLPKGAVTGIRFFLDDPFHIQGFEQLNLPQDLYVYDWRTSHGQFFQAIKMEKNMIGMLLCLIVAVAAFNILSSSVMLVTDKEGEVAILKTLGMSNSNIIAVFMVQGAWSGVLGALFGAVIGILLALYINPLLAFLGFDLYAAVGGQLPVLFNAWQIVHIILGAMLLSFAATFYPAWRAARVKPAEALRYE</sequence>
<evidence type="ECO:0000313" key="12">
    <source>
        <dbReference type="Proteomes" id="UP001201273"/>
    </source>
</evidence>
<evidence type="ECO:0000256" key="5">
    <source>
        <dbReference type="ARBA" id="ARBA00022692"/>
    </source>
</evidence>
<dbReference type="InterPro" id="IPR025857">
    <property type="entry name" value="MacB_PCD"/>
</dbReference>
<evidence type="ECO:0000313" key="11">
    <source>
        <dbReference type="EMBL" id="MCE2593297.1"/>
    </source>
</evidence>
<keyword evidence="6 8" id="KW-1133">Transmembrane helix</keyword>
<comment type="subcellular location">
    <subcellularLocation>
        <location evidence="1">Cell membrane</location>
        <topology evidence="1">Multi-pass membrane protein</topology>
    </subcellularLocation>
</comment>
<keyword evidence="5 8" id="KW-0812">Transmembrane</keyword>